<reference evidence="1" key="1">
    <citation type="submission" date="2014-11" db="EMBL/GenBank/DDBJ databases">
        <authorList>
            <person name="Amaro Gonzalez C."/>
        </authorList>
    </citation>
    <scope>NUCLEOTIDE SEQUENCE</scope>
</reference>
<name>A0A0E9SUP3_ANGAN</name>
<dbReference type="AlphaFoldDB" id="A0A0E9SUP3"/>
<evidence type="ECO:0000313" key="1">
    <source>
        <dbReference type="EMBL" id="JAH44355.1"/>
    </source>
</evidence>
<reference evidence="1" key="2">
    <citation type="journal article" date="2015" name="Fish Shellfish Immunol.">
        <title>Early steps in the European eel (Anguilla anguilla)-Vibrio vulnificus interaction in the gills: Role of the RtxA13 toxin.</title>
        <authorList>
            <person name="Callol A."/>
            <person name="Pajuelo D."/>
            <person name="Ebbesson L."/>
            <person name="Teles M."/>
            <person name="MacKenzie S."/>
            <person name="Amaro C."/>
        </authorList>
    </citation>
    <scope>NUCLEOTIDE SEQUENCE</scope>
</reference>
<dbReference type="EMBL" id="GBXM01064222">
    <property type="protein sequence ID" value="JAH44355.1"/>
    <property type="molecule type" value="Transcribed_RNA"/>
</dbReference>
<accession>A0A0E9SUP3</accession>
<organism evidence="1">
    <name type="scientific">Anguilla anguilla</name>
    <name type="common">European freshwater eel</name>
    <name type="synonym">Muraena anguilla</name>
    <dbReference type="NCBI Taxonomy" id="7936"/>
    <lineage>
        <taxon>Eukaryota</taxon>
        <taxon>Metazoa</taxon>
        <taxon>Chordata</taxon>
        <taxon>Craniata</taxon>
        <taxon>Vertebrata</taxon>
        <taxon>Euteleostomi</taxon>
        <taxon>Actinopterygii</taxon>
        <taxon>Neopterygii</taxon>
        <taxon>Teleostei</taxon>
        <taxon>Anguilliformes</taxon>
        <taxon>Anguillidae</taxon>
        <taxon>Anguilla</taxon>
    </lineage>
</organism>
<proteinExistence type="predicted"/>
<sequence length="60" mass="6872">MRQCQLSAWRRQDLSGEEYIFLYRCCGGEECLITSPGRGFNKSFVYTADPKLDRSGSSEK</sequence>
<protein>
    <submittedName>
        <fullName evidence="1">Uncharacterized protein</fullName>
    </submittedName>
</protein>